<evidence type="ECO:0000313" key="2">
    <source>
        <dbReference type="Proteomes" id="UP001374535"/>
    </source>
</evidence>
<name>A0AAQ3SBG2_VIGMU</name>
<dbReference type="AlphaFoldDB" id="A0AAQ3SBG2"/>
<dbReference type="EMBL" id="CP144700">
    <property type="protein sequence ID" value="WVZ26229.1"/>
    <property type="molecule type" value="Genomic_DNA"/>
</dbReference>
<organism evidence="1 2">
    <name type="scientific">Vigna mungo</name>
    <name type="common">Black gram</name>
    <name type="synonym">Phaseolus mungo</name>
    <dbReference type="NCBI Taxonomy" id="3915"/>
    <lineage>
        <taxon>Eukaryota</taxon>
        <taxon>Viridiplantae</taxon>
        <taxon>Streptophyta</taxon>
        <taxon>Embryophyta</taxon>
        <taxon>Tracheophyta</taxon>
        <taxon>Spermatophyta</taxon>
        <taxon>Magnoliopsida</taxon>
        <taxon>eudicotyledons</taxon>
        <taxon>Gunneridae</taxon>
        <taxon>Pentapetalae</taxon>
        <taxon>rosids</taxon>
        <taxon>fabids</taxon>
        <taxon>Fabales</taxon>
        <taxon>Fabaceae</taxon>
        <taxon>Papilionoideae</taxon>
        <taxon>50 kb inversion clade</taxon>
        <taxon>NPAAA clade</taxon>
        <taxon>indigoferoid/millettioid clade</taxon>
        <taxon>Phaseoleae</taxon>
        <taxon>Vigna</taxon>
    </lineage>
</organism>
<protein>
    <submittedName>
        <fullName evidence="1">Uncharacterized protein</fullName>
    </submittedName>
</protein>
<gene>
    <name evidence="1" type="ORF">V8G54_004773</name>
</gene>
<evidence type="ECO:0000313" key="1">
    <source>
        <dbReference type="EMBL" id="WVZ26229.1"/>
    </source>
</evidence>
<sequence>MGGLTQETIHGGGRVCLSRDAGGGFPRPEEWRSSCSRWQWLSMGRRRDTLGHHSRRWSAAFKGGNPNPRTKREERRGLTSPPAIWEWRCYGSVVEWEASRVLFKRESFGLLSAECWNERQHGRPLFFLTWEESVWTRASPFPFLILLVPSVVPSNIDLKRSYGKSEGWLVDASLGILWLGLKMTVWGFCA</sequence>
<accession>A0AAQ3SBG2</accession>
<proteinExistence type="predicted"/>
<dbReference type="Proteomes" id="UP001374535">
    <property type="component" value="Chromosome 1"/>
</dbReference>
<reference evidence="1 2" key="1">
    <citation type="journal article" date="2023" name="Life. Sci Alliance">
        <title>Evolutionary insights into 3D genome organization and epigenetic landscape of Vigna mungo.</title>
        <authorList>
            <person name="Junaid A."/>
            <person name="Singh B."/>
            <person name="Bhatia S."/>
        </authorList>
    </citation>
    <scope>NUCLEOTIDE SEQUENCE [LARGE SCALE GENOMIC DNA]</scope>
    <source>
        <strain evidence="1">Urdbean</strain>
    </source>
</reference>
<keyword evidence="2" id="KW-1185">Reference proteome</keyword>